<dbReference type="Gene3D" id="3.20.20.450">
    <property type="entry name" value="EAL domain"/>
    <property type="match status" value="1"/>
</dbReference>
<evidence type="ECO:0000313" key="6">
    <source>
        <dbReference type="Proteomes" id="UP000307999"/>
    </source>
</evidence>
<dbReference type="PROSITE" id="PS50887">
    <property type="entry name" value="GGDEF"/>
    <property type="match status" value="1"/>
</dbReference>
<dbReference type="InterPro" id="IPR015943">
    <property type="entry name" value="WD40/YVTN_repeat-like_dom_sf"/>
</dbReference>
<dbReference type="InterPro" id="IPR000700">
    <property type="entry name" value="PAS-assoc_C"/>
</dbReference>
<dbReference type="RefSeq" id="WP_136736572.1">
    <property type="nucleotide sequence ID" value="NZ_SWDB01000031.1"/>
</dbReference>
<dbReference type="SUPFAM" id="SSF69322">
    <property type="entry name" value="Tricorn protease domain 2"/>
    <property type="match status" value="1"/>
</dbReference>
<accession>A0A4U1B2Y3</accession>
<feature type="domain" description="PAC" evidence="2">
    <location>
        <begin position="908"/>
        <end position="961"/>
    </location>
</feature>
<dbReference type="SUPFAM" id="SSF63829">
    <property type="entry name" value="Calcium-dependent phosphotriesterase"/>
    <property type="match status" value="2"/>
</dbReference>
<feature type="domain" description="GGDEF" evidence="4">
    <location>
        <begin position="1108"/>
        <end position="1241"/>
    </location>
</feature>
<dbReference type="InterPro" id="IPR000014">
    <property type="entry name" value="PAS"/>
</dbReference>
<dbReference type="InterPro" id="IPR011123">
    <property type="entry name" value="Y_Y_Y"/>
</dbReference>
<dbReference type="NCBIfam" id="TIGR00254">
    <property type="entry name" value="GGDEF"/>
    <property type="match status" value="1"/>
</dbReference>
<dbReference type="Gene3D" id="3.30.70.270">
    <property type="match status" value="1"/>
</dbReference>
<dbReference type="InterPro" id="IPR029787">
    <property type="entry name" value="Nucleotide_cyclase"/>
</dbReference>
<dbReference type="PROSITE" id="PS50113">
    <property type="entry name" value="PAC"/>
    <property type="match status" value="2"/>
</dbReference>
<dbReference type="Pfam" id="PF00563">
    <property type="entry name" value="EAL"/>
    <property type="match status" value="1"/>
</dbReference>
<dbReference type="Pfam" id="PF07494">
    <property type="entry name" value="Reg_prop"/>
    <property type="match status" value="3"/>
</dbReference>
<dbReference type="Pfam" id="PF13426">
    <property type="entry name" value="PAS_9"/>
    <property type="match status" value="1"/>
</dbReference>
<evidence type="ECO:0000259" key="4">
    <source>
        <dbReference type="PROSITE" id="PS50887"/>
    </source>
</evidence>
<dbReference type="InterPro" id="IPR000160">
    <property type="entry name" value="GGDEF_dom"/>
</dbReference>
<dbReference type="PANTHER" id="PTHR44757">
    <property type="entry name" value="DIGUANYLATE CYCLASE DGCP"/>
    <property type="match status" value="1"/>
</dbReference>
<gene>
    <name evidence="5" type="ORF">E8M12_12760</name>
</gene>
<comment type="caution">
    <text evidence="5">The sequence shown here is derived from an EMBL/GenBank/DDBJ whole genome shotgun (WGS) entry which is preliminary data.</text>
</comment>
<dbReference type="Gene3D" id="3.30.450.20">
    <property type="entry name" value="PAS domain"/>
    <property type="match status" value="2"/>
</dbReference>
<dbReference type="InterPro" id="IPR052155">
    <property type="entry name" value="Biofilm_reg_signaling"/>
</dbReference>
<dbReference type="InterPro" id="IPR011110">
    <property type="entry name" value="Reg_prop"/>
</dbReference>
<dbReference type="Pfam" id="PF08447">
    <property type="entry name" value="PAS_3"/>
    <property type="match status" value="1"/>
</dbReference>
<dbReference type="SMART" id="SM00091">
    <property type="entry name" value="PAS"/>
    <property type="match status" value="1"/>
</dbReference>
<evidence type="ECO:0000313" key="5">
    <source>
        <dbReference type="EMBL" id="TKB44077.1"/>
    </source>
</evidence>
<dbReference type="NCBIfam" id="TIGR00229">
    <property type="entry name" value="sensory_box"/>
    <property type="match status" value="2"/>
</dbReference>
<dbReference type="Pfam" id="PF07495">
    <property type="entry name" value="Y_Y_Y"/>
    <property type="match status" value="1"/>
</dbReference>
<feature type="domain" description="PAC" evidence="2">
    <location>
        <begin position="1028"/>
        <end position="1080"/>
    </location>
</feature>
<evidence type="ECO:0000259" key="3">
    <source>
        <dbReference type="PROSITE" id="PS50883"/>
    </source>
</evidence>
<dbReference type="SMART" id="SM00086">
    <property type="entry name" value="PAC"/>
    <property type="match status" value="2"/>
</dbReference>
<keyword evidence="6" id="KW-1185">Reference proteome</keyword>
<dbReference type="InterPro" id="IPR013655">
    <property type="entry name" value="PAS_fold_3"/>
</dbReference>
<dbReference type="SMART" id="SM00052">
    <property type="entry name" value="EAL"/>
    <property type="match status" value="1"/>
</dbReference>
<dbReference type="InterPro" id="IPR043128">
    <property type="entry name" value="Rev_trsase/Diguanyl_cyclase"/>
</dbReference>
<dbReference type="Gene3D" id="2.60.40.10">
    <property type="entry name" value="Immunoglobulins"/>
    <property type="match status" value="1"/>
</dbReference>
<feature type="domain" description="PAS" evidence="1">
    <location>
        <begin position="958"/>
        <end position="1003"/>
    </location>
</feature>
<proteinExistence type="predicted"/>
<dbReference type="InterPro" id="IPR013783">
    <property type="entry name" value="Ig-like_fold"/>
</dbReference>
<organism evidence="5 6">
    <name type="scientific">Thalassotalea mangrovi</name>
    <dbReference type="NCBI Taxonomy" id="2572245"/>
    <lineage>
        <taxon>Bacteria</taxon>
        <taxon>Pseudomonadati</taxon>
        <taxon>Pseudomonadota</taxon>
        <taxon>Gammaproteobacteria</taxon>
        <taxon>Alteromonadales</taxon>
        <taxon>Colwelliaceae</taxon>
        <taxon>Thalassotalea</taxon>
    </lineage>
</organism>
<dbReference type="CDD" id="cd01948">
    <property type="entry name" value="EAL"/>
    <property type="match status" value="1"/>
</dbReference>
<dbReference type="SMART" id="SM00267">
    <property type="entry name" value="GGDEF"/>
    <property type="match status" value="1"/>
</dbReference>
<dbReference type="Pfam" id="PF00990">
    <property type="entry name" value="GGDEF"/>
    <property type="match status" value="1"/>
</dbReference>
<dbReference type="Proteomes" id="UP000307999">
    <property type="component" value="Unassembled WGS sequence"/>
</dbReference>
<dbReference type="OrthoDB" id="9804951at2"/>
<reference evidence="5 6" key="1">
    <citation type="submission" date="2019-04" db="EMBL/GenBank/DDBJ databases">
        <title>Thalassotalea guangxiensis sp. nov., isolated from sediment of the coastal wetland.</title>
        <authorList>
            <person name="Zheng S."/>
            <person name="Zhang D."/>
        </authorList>
    </citation>
    <scope>NUCLEOTIDE SEQUENCE [LARGE SCALE GENOMIC DNA]</scope>
    <source>
        <strain evidence="5 6">ZS-4</strain>
    </source>
</reference>
<sequence>MHFTNKNKHAWHVQLFLRIFLVFGLCLSVIANAEQPPLKFQQYSVEQGLSQSTVTSLTQDKHGFIWMATQYGLNRFDGYEFTHYKYQANEPNSLANNLVRTVFVDSKNRLWVGTTNGLSRYNAEKDNFDNFFHEKGNQDTLKDNTIWSIYEDNSNNLWVATATGLHKYNEARNSFTALNFKSFNSVVKEIKTIHQDESGNYWLGTFENGLFIINKELDFVSPANGENIWKLDIDAQSIFEIKEFNQQIWLATDNGVYAVNADKSIALYFLPQMFTQEPGNNRVRSIHRIDERFFWIGTEAGLLELDLVDERMYFLESAPNNANEVTKNYIFTIFQDNSNSLWLATFYDGVSRYNSISSLFTHHLSGNYNDKKSIKAFTETEDGIIWIASESNGIYYHPANSTSVEKLDVQLNETISSIHADGNILWIITNIESLLSYNIDTGELREHKNWLQGYTEQHGRLDYIFTKGAFWFGSSASKIYKYSPREQTLEHFSLDKGKVNDLYTINFDIDSNIWTYSANQEVYRFNIETEQFEQLKLPQSDFFAGDSLVVIQESKDYYWFGFDGEGVVALDKQRNTFMQFTESNGLANNMIAGLLTDDDGKAWVSTAKGISSLDPDGGKIENYHINQGVQADEFFSFSYLKASDNKFYFGGVNGFNSFFPYNIKLESETINTPLNMHLLIANERVEPLKLTETTETQQTINQLYLSDDITLKYDQSPFSIEFASPNATFSSEVKYRYKMEGIDDSWVYTNSLNKRATYTKLDPGSYEFNVQAFSSKSQEYKSAPTLIVTILPPWWLTNWAWLTYGVLLLAIAYYFYRQAQQKQLVNLQIKESEERLKLALWGSGDEMWDWNIKTGQMFRSNIWGILEFPQDGQRNQTENNGKGNIHPQDSARVNRALDDHLSEKTEHFESAYRVKNKQGRWTWVLDRGKVVERDINNAPSRMTGTIKDISKIKQTEESLKLFAKCIANISDAVVVYDENFSTVDCNPSFQRITGQTRSEAIGRPLEFKSYPQSFLQNLKKNLIHHGSWQGEIESKRLNGQGYLIDITMDVIRDENQKITHYVGVFSDITKRKETERELRKLANTDTLTGLPNRSYFQTNHTILVNQQTVHALLVFDLDNFKKINDSLGHQIGDVLLCKVTERIATVGNLKDTCYRLGGDEFSLIIEGTNDLHEITTIADEILKAVAEPYNIRNQEIALSCSIGIALFPEDGLNSHELLKNADTAMYHAKDKGGDCYQFFNDSMNTQAVKRLQIENLIRHGLKEDLFTVYYQPKINITTGKVSGMEALVRFEAGSKGIIRPDIFIPISEETGQIIEIGESVLRKACLATREWVDKGIFDGRIAVNLSAVQFRQPNLVRMIESVLAETRLPAQYLELEITEGTVMNSPQEAIDTMHRLRGMGISLSLDDFGTGYSSLAYLKKFPLNTLKIDKAFVDDIEVSEQGKNMVATIITIAHNLGLDVVAEGVENEYQLNYLKSKECEQLQGYLYSKPLSSEDFGRYLLSHIISRESTTYSAD</sequence>
<dbReference type="PANTHER" id="PTHR44757:SF2">
    <property type="entry name" value="BIOFILM ARCHITECTURE MAINTENANCE PROTEIN MBAA"/>
    <property type="match status" value="1"/>
</dbReference>
<dbReference type="InterPro" id="IPR035965">
    <property type="entry name" value="PAS-like_dom_sf"/>
</dbReference>
<protein>
    <submittedName>
        <fullName evidence="5">EAL domain-containing protein</fullName>
    </submittedName>
</protein>
<dbReference type="CDD" id="cd00130">
    <property type="entry name" value="PAS"/>
    <property type="match status" value="1"/>
</dbReference>
<dbReference type="SUPFAM" id="SSF55073">
    <property type="entry name" value="Nucleotide cyclase"/>
    <property type="match status" value="1"/>
</dbReference>
<dbReference type="SUPFAM" id="SSF55785">
    <property type="entry name" value="PYP-like sensor domain (PAS domain)"/>
    <property type="match status" value="2"/>
</dbReference>
<dbReference type="EMBL" id="SWDB01000031">
    <property type="protein sequence ID" value="TKB44077.1"/>
    <property type="molecule type" value="Genomic_DNA"/>
</dbReference>
<dbReference type="PROSITE" id="PS50883">
    <property type="entry name" value="EAL"/>
    <property type="match status" value="1"/>
</dbReference>
<evidence type="ECO:0000259" key="1">
    <source>
        <dbReference type="PROSITE" id="PS50112"/>
    </source>
</evidence>
<dbReference type="Gene3D" id="2.130.10.10">
    <property type="entry name" value="YVTN repeat-like/Quinoprotein amine dehydrogenase"/>
    <property type="match status" value="3"/>
</dbReference>
<evidence type="ECO:0000259" key="2">
    <source>
        <dbReference type="PROSITE" id="PS50113"/>
    </source>
</evidence>
<dbReference type="InterPro" id="IPR001610">
    <property type="entry name" value="PAC"/>
</dbReference>
<dbReference type="InterPro" id="IPR035919">
    <property type="entry name" value="EAL_sf"/>
</dbReference>
<dbReference type="PROSITE" id="PS50112">
    <property type="entry name" value="PAS"/>
    <property type="match status" value="1"/>
</dbReference>
<feature type="domain" description="EAL" evidence="3">
    <location>
        <begin position="1250"/>
        <end position="1504"/>
    </location>
</feature>
<dbReference type="InterPro" id="IPR001633">
    <property type="entry name" value="EAL_dom"/>
</dbReference>
<name>A0A4U1B2Y3_9GAMM</name>
<dbReference type="SUPFAM" id="SSF141868">
    <property type="entry name" value="EAL domain-like"/>
    <property type="match status" value="1"/>
</dbReference>
<dbReference type="CDD" id="cd01949">
    <property type="entry name" value="GGDEF"/>
    <property type="match status" value="1"/>
</dbReference>